<dbReference type="AlphaFoldDB" id="A0A1E7F9B7"/>
<feature type="region of interest" description="Disordered" evidence="1">
    <location>
        <begin position="1"/>
        <end position="24"/>
    </location>
</feature>
<accession>A0A1E7F9B7</accession>
<gene>
    <name evidence="2" type="ORF">FRACYDRAFT_241318</name>
</gene>
<keyword evidence="3" id="KW-1185">Reference proteome</keyword>
<dbReference type="InParanoid" id="A0A1E7F9B7"/>
<protein>
    <submittedName>
        <fullName evidence="2">Uncharacterized protein</fullName>
    </submittedName>
</protein>
<dbReference type="OrthoDB" id="10584415at2759"/>
<feature type="compositionally biased region" description="Basic and acidic residues" evidence="1">
    <location>
        <begin position="451"/>
        <end position="466"/>
    </location>
</feature>
<sequence length="490" mass="55663">MSKSSDIDLDSDSDDENFFGPRAFPKPKISNSLANIIAAKETIERIASGKPITPSINCEQTKKVRRRRPQKKKSTNQEGKTNNDIIANKYSDPVWIEKQARITVEEELKLDVTDKITNLQEIGWVKTTKKSKWSKEGFHPAILSKHQSAARILLKKNKRKRSSIPPLTVQYIGASWKMAMNYDQIPVSRWIPFTNGTDSDNEKKLHDHIKYNISKLKDFKDDLVAVKTEEYAIRKLWEKVRTQQETAEHQRQEEEKETAAAAAAASPVMVSQEDPADLSSSSDTCHDSKEVTRPPITAAKTQDSDSDSDDDDNGPELPSPGRRRTTKRSALRLNDEIEFYHILATTGDPTQLQRATIVGIRPENTTYPLLLSNTTMPLPSSHLVRRLPDGCWEPIKEFLLFTEGIQNIAKGGLKDNIQRFKKVRGEINQASKDFWKNQGEEEETTTTTSNDNDKINGEKKIDRDNDTDNDNANCPRKSRRSLRLRSQKVH</sequence>
<evidence type="ECO:0000313" key="3">
    <source>
        <dbReference type="Proteomes" id="UP000095751"/>
    </source>
</evidence>
<name>A0A1E7F9B7_9STRA</name>
<feature type="compositionally biased region" description="Basic residues" evidence="1">
    <location>
        <begin position="63"/>
        <end position="74"/>
    </location>
</feature>
<feature type="compositionally biased region" description="Acidic residues" evidence="1">
    <location>
        <begin position="304"/>
        <end position="314"/>
    </location>
</feature>
<feature type="region of interest" description="Disordered" evidence="1">
    <location>
        <begin position="245"/>
        <end position="329"/>
    </location>
</feature>
<dbReference type="KEGG" id="fcy:FRACYDRAFT_241318"/>
<feature type="region of interest" description="Disordered" evidence="1">
    <location>
        <begin position="432"/>
        <end position="490"/>
    </location>
</feature>
<evidence type="ECO:0000256" key="1">
    <source>
        <dbReference type="SAM" id="MobiDB-lite"/>
    </source>
</evidence>
<feature type="compositionally biased region" description="Basic residues" evidence="1">
    <location>
        <begin position="476"/>
        <end position="490"/>
    </location>
</feature>
<feature type="compositionally biased region" description="Basic and acidic residues" evidence="1">
    <location>
        <begin position="245"/>
        <end position="258"/>
    </location>
</feature>
<dbReference type="Proteomes" id="UP000095751">
    <property type="component" value="Unassembled WGS sequence"/>
</dbReference>
<feature type="region of interest" description="Disordered" evidence="1">
    <location>
        <begin position="51"/>
        <end position="83"/>
    </location>
</feature>
<organism evidence="2 3">
    <name type="scientific">Fragilariopsis cylindrus CCMP1102</name>
    <dbReference type="NCBI Taxonomy" id="635003"/>
    <lineage>
        <taxon>Eukaryota</taxon>
        <taxon>Sar</taxon>
        <taxon>Stramenopiles</taxon>
        <taxon>Ochrophyta</taxon>
        <taxon>Bacillariophyta</taxon>
        <taxon>Bacillariophyceae</taxon>
        <taxon>Bacillariophycidae</taxon>
        <taxon>Bacillariales</taxon>
        <taxon>Bacillariaceae</taxon>
        <taxon>Fragilariopsis</taxon>
    </lineage>
</organism>
<reference evidence="2 3" key="1">
    <citation type="submission" date="2016-09" db="EMBL/GenBank/DDBJ databases">
        <title>Extensive genetic diversity and differential bi-allelic expression allows diatom success in the polar Southern Ocean.</title>
        <authorList>
            <consortium name="DOE Joint Genome Institute"/>
            <person name="Mock T."/>
            <person name="Otillar R.P."/>
            <person name="Strauss J."/>
            <person name="Dupont C."/>
            <person name="Frickenhaus S."/>
            <person name="Maumus F."/>
            <person name="Mcmullan M."/>
            <person name="Sanges R."/>
            <person name="Schmutz J."/>
            <person name="Toseland A."/>
            <person name="Valas R."/>
            <person name="Veluchamy A."/>
            <person name="Ward B.J."/>
            <person name="Allen A."/>
            <person name="Barry K."/>
            <person name="Falciatore A."/>
            <person name="Ferrante M."/>
            <person name="Fortunato A.E."/>
            <person name="Gloeckner G."/>
            <person name="Gruber A."/>
            <person name="Hipkin R."/>
            <person name="Janech M."/>
            <person name="Kroth P."/>
            <person name="Leese F."/>
            <person name="Lindquist E."/>
            <person name="Lyon B.R."/>
            <person name="Martin J."/>
            <person name="Mayer C."/>
            <person name="Parker M."/>
            <person name="Quesneville H."/>
            <person name="Raymond J."/>
            <person name="Uhlig C."/>
            <person name="Valentin K.U."/>
            <person name="Worden A.Z."/>
            <person name="Armbrust E.V."/>
            <person name="Bowler C."/>
            <person name="Green B."/>
            <person name="Moulton V."/>
            <person name="Van Oosterhout C."/>
            <person name="Grigoriev I."/>
        </authorList>
    </citation>
    <scope>NUCLEOTIDE SEQUENCE [LARGE SCALE GENOMIC DNA]</scope>
    <source>
        <strain evidence="2 3">CCMP1102</strain>
    </source>
</reference>
<dbReference type="EMBL" id="KV784360">
    <property type="protein sequence ID" value="OEU14762.1"/>
    <property type="molecule type" value="Genomic_DNA"/>
</dbReference>
<proteinExistence type="predicted"/>
<feature type="compositionally biased region" description="Acidic residues" evidence="1">
    <location>
        <begin position="7"/>
        <end position="17"/>
    </location>
</feature>
<evidence type="ECO:0000313" key="2">
    <source>
        <dbReference type="EMBL" id="OEU14762.1"/>
    </source>
</evidence>